<evidence type="ECO:0000313" key="8">
    <source>
        <dbReference type="EMBL" id="EFC45691.1"/>
    </source>
</evidence>
<dbReference type="GO" id="GO:0015513">
    <property type="term" value="F:high-affinity secondary active nitrite transmembrane transporter activity"/>
    <property type="evidence" value="ECO:0007669"/>
    <property type="project" value="TreeGrafter"/>
</dbReference>
<dbReference type="RefSeq" id="XP_002678435.1">
    <property type="nucleotide sequence ID" value="XM_002678389.1"/>
</dbReference>
<comment type="subcellular location">
    <subcellularLocation>
        <location evidence="1">Membrane</location>
        <topology evidence="1">Multi-pass membrane protein</topology>
    </subcellularLocation>
</comment>
<evidence type="ECO:0000256" key="7">
    <source>
        <dbReference type="SAM" id="Phobius"/>
    </source>
</evidence>
<feature type="transmembrane region" description="Helical" evidence="7">
    <location>
        <begin position="153"/>
        <end position="175"/>
    </location>
</feature>
<evidence type="ECO:0000256" key="4">
    <source>
        <dbReference type="ARBA" id="ARBA00023136"/>
    </source>
</evidence>
<dbReference type="Gene3D" id="1.20.1080.10">
    <property type="entry name" value="Glycerol uptake facilitator protein"/>
    <property type="match status" value="1"/>
</dbReference>
<evidence type="ECO:0000256" key="6">
    <source>
        <dbReference type="SAM" id="MobiDB-lite"/>
    </source>
</evidence>
<keyword evidence="3 7" id="KW-1133">Transmembrane helix</keyword>
<accession>D2VC63</accession>
<keyword evidence="4 7" id="KW-0472">Membrane</keyword>
<evidence type="ECO:0000256" key="3">
    <source>
        <dbReference type="ARBA" id="ARBA00022989"/>
    </source>
</evidence>
<name>D2VC63_NAEGR</name>
<proteinExistence type="inferred from homology"/>
<dbReference type="Pfam" id="PF01226">
    <property type="entry name" value="Form_Nir_trans"/>
    <property type="match status" value="1"/>
</dbReference>
<feature type="transmembrane region" description="Helical" evidence="7">
    <location>
        <begin position="245"/>
        <end position="265"/>
    </location>
</feature>
<dbReference type="STRING" id="5762.D2VC63"/>
<dbReference type="GeneID" id="8858791"/>
<dbReference type="InterPro" id="IPR000292">
    <property type="entry name" value="For/NO2_transpt"/>
</dbReference>
<keyword evidence="2 7" id="KW-0812">Transmembrane</keyword>
<dbReference type="AlphaFoldDB" id="D2VC63"/>
<organism evidence="9">
    <name type="scientific">Naegleria gruberi</name>
    <name type="common">Amoeba</name>
    <dbReference type="NCBI Taxonomy" id="5762"/>
    <lineage>
        <taxon>Eukaryota</taxon>
        <taxon>Discoba</taxon>
        <taxon>Heterolobosea</taxon>
        <taxon>Tetramitia</taxon>
        <taxon>Eutetramitia</taxon>
        <taxon>Vahlkampfiidae</taxon>
        <taxon>Naegleria</taxon>
    </lineage>
</organism>
<sequence length="435" mass="48408">MPPPQTENTMLLFNNTNSTTTNNNSMNDIMQVQQQNSFGSSSFTNMQPIESQEKPIVRQQQQQQISAPESTKDVDTVVVDIVEVREKEKNVKASKESSTTTTNANQNSGQQPVIQQQIINTHPDIVLFNSPKMVLEKMKVDGIKKSKLTIDQLIILSLFAGIFKGLACAMATLIGGNVAKLEEENPGLQKLLAAAVFPVGLMLIVFTGSELFTGNVLVLLIGLFARKWRAKKFLLQYAQFSKNLFVSYIFNCLGAYMFAYFFIYLPQPCCSAHWITFIQNSAVSKTTKTFGSLVLLGIICNMLVTIAIYNANAATTLGGKVIGIWFPIMSFVALGFEHSIANAFYIPLGMHYGANVTVYDFLIGNLLPVTIGNIIGGAIFNACLLYYVHDYRVRHQRAIFNGLEKLWKRIKDNKSNNNKNTDSNIELKENTSKHV</sequence>
<keyword evidence="9" id="KW-1185">Reference proteome</keyword>
<dbReference type="VEuPathDB" id="AmoebaDB:NAEGRDRAFT_57766"/>
<dbReference type="InParanoid" id="D2VC63"/>
<feature type="transmembrane region" description="Helical" evidence="7">
    <location>
        <begin position="195"/>
        <end position="224"/>
    </location>
</feature>
<dbReference type="PANTHER" id="PTHR30520:SF6">
    <property type="entry name" value="FORMATE_NITRATE FAMILY TRANSPORTER (EUROFUNG)"/>
    <property type="match status" value="1"/>
</dbReference>
<dbReference type="OMA" id="QIINTHP"/>
<feature type="transmembrane region" description="Helical" evidence="7">
    <location>
        <begin position="321"/>
        <end position="346"/>
    </location>
</feature>
<dbReference type="EMBL" id="GG738862">
    <property type="protein sequence ID" value="EFC45691.1"/>
    <property type="molecule type" value="Genomic_DNA"/>
</dbReference>
<dbReference type="Proteomes" id="UP000006671">
    <property type="component" value="Unassembled WGS sequence"/>
</dbReference>
<evidence type="ECO:0000256" key="5">
    <source>
        <dbReference type="ARBA" id="ARBA00049660"/>
    </source>
</evidence>
<dbReference type="PANTHER" id="PTHR30520">
    <property type="entry name" value="FORMATE TRANSPORTER-RELATED"/>
    <property type="match status" value="1"/>
</dbReference>
<feature type="compositionally biased region" description="Low complexity" evidence="6">
    <location>
        <begin position="97"/>
        <end position="111"/>
    </location>
</feature>
<feature type="transmembrane region" description="Helical" evidence="7">
    <location>
        <begin position="366"/>
        <end position="388"/>
    </location>
</feature>
<dbReference type="eggNOG" id="ENOG502S3A5">
    <property type="taxonomic scope" value="Eukaryota"/>
</dbReference>
<gene>
    <name evidence="8" type="ORF">NAEGRDRAFT_57766</name>
</gene>
<protein>
    <submittedName>
        <fullName evidence="8">Formate/nitrite transporter family protein</fullName>
    </submittedName>
</protein>
<dbReference type="InterPro" id="IPR023271">
    <property type="entry name" value="Aquaporin-like"/>
</dbReference>
<dbReference type="OrthoDB" id="4829at2759"/>
<evidence type="ECO:0000313" key="9">
    <source>
        <dbReference type="Proteomes" id="UP000006671"/>
    </source>
</evidence>
<feature type="region of interest" description="Disordered" evidence="6">
    <location>
        <begin position="88"/>
        <end position="111"/>
    </location>
</feature>
<evidence type="ECO:0000256" key="2">
    <source>
        <dbReference type="ARBA" id="ARBA00022692"/>
    </source>
</evidence>
<feature type="transmembrane region" description="Helical" evidence="7">
    <location>
        <begin position="290"/>
        <end position="309"/>
    </location>
</feature>
<dbReference type="GO" id="GO:0015707">
    <property type="term" value="P:nitrite transport"/>
    <property type="evidence" value="ECO:0007669"/>
    <property type="project" value="TreeGrafter"/>
</dbReference>
<dbReference type="KEGG" id="ngr:NAEGRDRAFT_57766"/>
<reference evidence="8 9" key="1">
    <citation type="journal article" date="2010" name="Cell">
        <title>The genome of Naegleria gruberi illuminates early eukaryotic versatility.</title>
        <authorList>
            <person name="Fritz-Laylin L.K."/>
            <person name="Prochnik S.E."/>
            <person name="Ginger M.L."/>
            <person name="Dacks J.B."/>
            <person name="Carpenter M.L."/>
            <person name="Field M.C."/>
            <person name="Kuo A."/>
            <person name="Paredez A."/>
            <person name="Chapman J."/>
            <person name="Pham J."/>
            <person name="Shu S."/>
            <person name="Neupane R."/>
            <person name="Cipriano M."/>
            <person name="Mancuso J."/>
            <person name="Tu H."/>
            <person name="Salamov A."/>
            <person name="Lindquist E."/>
            <person name="Shapiro H."/>
            <person name="Lucas S."/>
            <person name="Grigoriev I.V."/>
            <person name="Cande W.Z."/>
            <person name="Fulton C."/>
            <person name="Rokhsar D.S."/>
            <person name="Dawson S.C."/>
        </authorList>
    </citation>
    <scope>NUCLEOTIDE SEQUENCE [LARGE SCALE GENOMIC DNA]</scope>
    <source>
        <strain evidence="8 9">NEG-M</strain>
    </source>
</reference>
<evidence type="ECO:0000256" key="1">
    <source>
        <dbReference type="ARBA" id="ARBA00004141"/>
    </source>
</evidence>
<comment type="similarity">
    <text evidence="5">Belongs to the FNT transporter (TC 1.A.16) family.</text>
</comment>
<dbReference type="GO" id="GO:0005886">
    <property type="term" value="C:plasma membrane"/>
    <property type="evidence" value="ECO:0007669"/>
    <property type="project" value="TreeGrafter"/>
</dbReference>